<protein>
    <submittedName>
        <fullName evidence="2">Uncharacterized protein</fullName>
    </submittedName>
</protein>
<evidence type="ECO:0000256" key="1">
    <source>
        <dbReference type="SAM" id="Phobius"/>
    </source>
</evidence>
<keyword evidence="3" id="KW-1185">Reference proteome</keyword>
<keyword evidence="1" id="KW-1133">Transmembrane helix</keyword>
<feature type="transmembrane region" description="Helical" evidence="1">
    <location>
        <begin position="29"/>
        <end position="62"/>
    </location>
</feature>
<organism evidence="2 3">
    <name type="scientific">Adonisia turfae CCMR0081</name>
    <dbReference type="NCBI Taxonomy" id="2292702"/>
    <lineage>
        <taxon>Bacteria</taxon>
        <taxon>Bacillati</taxon>
        <taxon>Cyanobacteriota</taxon>
        <taxon>Adonisia</taxon>
        <taxon>Adonisia turfae</taxon>
    </lineage>
</organism>
<reference evidence="2 3" key="1">
    <citation type="journal article" date="2020" name="Microb. Ecol.">
        <title>Ecogenomics of the Marine Benthic Filamentous Cyanobacterium Adonisia.</title>
        <authorList>
            <person name="Walter J.M."/>
            <person name="Coutinho F.H."/>
            <person name="Leomil L."/>
            <person name="Hargreaves P.I."/>
            <person name="Campeao M.E."/>
            <person name="Vieira V.V."/>
            <person name="Silva B.S."/>
            <person name="Fistarol G.O."/>
            <person name="Salomon P.S."/>
            <person name="Sawabe T."/>
            <person name="Mino S."/>
            <person name="Hosokawa M."/>
            <person name="Miyashita H."/>
            <person name="Maruyama F."/>
            <person name="van Verk M.C."/>
            <person name="Dutilh B.E."/>
            <person name="Thompson C.C."/>
            <person name="Thompson F.L."/>
        </authorList>
    </citation>
    <scope>NUCLEOTIDE SEQUENCE [LARGE SCALE GENOMIC DNA]</scope>
    <source>
        <strain evidence="2 3">CCMR0081</strain>
    </source>
</reference>
<dbReference type="EMBL" id="QXHD01000004">
    <property type="protein sequence ID" value="NEZ58908.1"/>
    <property type="molecule type" value="Genomic_DNA"/>
</dbReference>
<proteinExistence type="predicted"/>
<dbReference type="AlphaFoldDB" id="A0A6M0RRS0"/>
<accession>A0A6M0RRS0</accession>
<evidence type="ECO:0000313" key="3">
    <source>
        <dbReference type="Proteomes" id="UP000481033"/>
    </source>
</evidence>
<dbReference type="RefSeq" id="WP_163659883.1">
    <property type="nucleotide sequence ID" value="NZ_QXHD01000004.1"/>
</dbReference>
<dbReference type="Proteomes" id="UP000481033">
    <property type="component" value="Unassembled WGS sequence"/>
</dbReference>
<keyword evidence="1" id="KW-0472">Membrane</keyword>
<comment type="caution">
    <text evidence="2">The sequence shown here is derived from an EMBL/GenBank/DDBJ whole genome shotgun (WGS) entry which is preliminary data.</text>
</comment>
<evidence type="ECO:0000313" key="2">
    <source>
        <dbReference type="EMBL" id="NEZ58908.1"/>
    </source>
</evidence>
<name>A0A6M0RRS0_9CYAN</name>
<gene>
    <name evidence="2" type="ORF">DXZ20_25350</name>
</gene>
<sequence length="69" mass="7704">MQPVLWLLLALGMTALGYRLRHRDEVYALALYIVALLSGLWGFSLVPSTVQLTMGAIAIGWLQMSSRRN</sequence>
<keyword evidence="1" id="KW-0812">Transmembrane</keyword>